<organism evidence="3 4">
    <name type="scientific">Mucor plumbeus</name>
    <dbReference type="NCBI Taxonomy" id="97098"/>
    <lineage>
        <taxon>Eukaryota</taxon>
        <taxon>Fungi</taxon>
        <taxon>Fungi incertae sedis</taxon>
        <taxon>Mucoromycota</taxon>
        <taxon>Mucoromycotina</taxon>
        <taxon>Mucoromycetes</taxon>
        <taxon>Mucorales</taxon>
        <taxon>Mucorineae</taxon>
        <taxon>Mucoraceae</taxon>
        <taxon>Mucor</taxon>
    </lineage>
</organism>
<comment type="caution">
    <text evidence="3">The sequence shown here is derived from an EMBL/GenBank/DDBJ whole genome shotgun (WGS) entry which is preliminary data.</text>
</comment>
<feature type="region of interest" description="Disordered" evidence="1">
    <location>
        <begin position="1"/>
        <end position="32"/>
    </location>
</feature>
<protein>
    <recommendedName>
        <fullName evidence="2">DUF7905 domain-containing protein</fullName>
    </recommendedName>
</protein>
<proteinExistence type="predicted"/>
<feature type="region of interest" description="Disordered" evidence="1">
    <location>
        <begin position="154"/>
        <end position="180"/>
    </location>
</feature>
<feature type="compositionally biased region" description="Basic and acidic residues" evidence="1">
    <location>
        <begin position="160"/>
        <end position="180"/>
    </location>
</feature>
<keyword evidence="4" id="KW-1185">Reference proteome</keyword>
<evidence type="ECO:0000259" key="2">
    <source>
        <dbReference type="Pfam" id="PF25482"/>
    </source>
</evidence>
<dbReference type="Pfam" id="PF25482">
    <property type="entry name" value="DUF7905"/>
    <property type="match status" value="1"/>
</dbReference>
<dbReference type="EMBL" id="JAEPRC010000536">
    <property type="protein sequence ID" value="KAG2195261.1"/>
    <property type="molecule type" value="Genomic_DNA"/>
</dbReference>
<dbReference type="OrthoDB" id="4739136at2759"/>
<evidence type="ECO:0000313" key="3">
    <source>
        <dbReference type="EMBL" id="KAG2195261.1"/>
    </source>
</evidence>
<reference evidence="3" key="1">
    <citation type="submission" date="2020-12" db="EMBL/GenBank/DDBJ databases">
        <title>Metabolic potential, ecology and presence of endohyphal bacteria is reflected in genomic diversity of Mucoromycotina.</title>
        <authorList>
            <person name="Muszewska A."/>
            <person name="Okrasinska A."/>
            <person name="Steczkiewicz K."/>
            <person name="Drgas O."/>
            <person name="Orlowska M."/>
            <person name="Perlinska-Lenart U."/>
            <person name="Aleksandrzak-Piekarczyk T."/>
            <person name="Szatraj K."/>
            <person name="Zielenkiewicz U."/>
            <person name="Pilsyk S."/>
            <person name="Malc E."/>
            <person name="Mieczkowski P."/>
            <person name="Kruszewska J.S."/>
            <person name="Biernat P."/>
            <person name="Pawlowska J."/>
        </authorList>
    </citation>
    <scope>NUCLEOTIDE SEQUENCE</scope>
    <source>
        <strain evidence="3">CBS 226.32</strain>
    </source>
</reference>
<gene>
    <name evidence="3" type="ORF">INT46_001992</name>
</gene>
<feature type="domain" description="DUF7905" evidence="2">
    <location>
        <begin position="346"/>
        <end position="654"/>
    </location>
</feature>
<dbReference type="InterPro" id="IPR057227">
    <property type="entry name" value="DUF7905"/>
</dbReference>
<name>A0A8H7UQX7_9FUNG</name>
<evidence type="ECO:0000256" key="1">
    <source>
        <dbReference type="SAM" id="MobiDB-lite"/>
    </source>
</evidence>
<evidence type="ECO:0000313" key="4">
    <source>
        <dbReference type="Proteomes" id="UP000650833"/>
    </source>
</evidence>
<dbReference type="AlphaFoldDB" id="A0A8H7UQX7"/>
<feature type="compositionally biased region" description="Polar residues" evidence="1">
    <location>
        <begin position="67"/>
        <end position="76"/>
    </location>
</feature>
<sequence>MSIEPEVPYNLDDEGSSDDENNNWRDHSINNPGIISSSAKLPLVDIDNSFETQSNNPPRPPRAFADTTVTSSTGNRNADDHWVLPTHVNPRDVLGARNRSRTNLIQQHTGSFIEYNESYNQVDIWGDEEAIAKTKRYLDGIVQKLFENDTRLQRKTKKWGKPDRELTDKERRRAERRQARIDEEKRYQGLPAVAQSYNAVFPLPDSTLPLLRFSGENDSYFNQIRADCKTYLWYEEQGNLIRLATDNEESVKQASIRVRNWYLRCARKLPQSGALKLRLMEQPTTPSLLTYRRLPSGFVTYKYCDPQGEKFAIETHRMLDSVKTGVLGSIPNLNLIEFNDEQPVEQLSETMKTLNERNEARIEQVLAEGLESIRLNDYVIRMKIRFGQICLVNYPGNRTGFLPLEYVSEKLFNKSRFCSELAPCISKTFQGLNGLFESLSTDPDVVMFSDNPRTSFAIKAEQYPFAAPPRIPGHKDPERGEKWDTIMQISFTDSGQRRLWSTVTDCTDLVDISTMDVEGHYSWDLKLQYARRLPNDDVNSPHEKFSHGLRVSSNNRLVMVTSSDYTPELVTQKTKWQYSYKDFIIEVCQDEIWDMNRVERTDLELPVDLSLFEPHRTLFKVSMYKEAWVDRFAENLDLKIGQAPSWSLRNFLASPDENISTIIQMAKHLAQKLNETVPHYWDPARNSLV</sequence>
<accession>A0A8H7UQX7</accession>
<feature type="region of interest" description="Disordered" evidence="1">
    <location>
        <begin position="48"/>
        <end position="83"/>
    </location>
</feature>
<feature type="compositionally biased region" description="Acidic residues" evidence="1">
    <location>
        <begin position="11"/>
        <end position="21"/>
    </location>
</feature>
<dbReference type="Proteomes" id="UP000650833">
    <property type="component" value="Unassembled WGS sequence"/>
</dbReference>